<dbReference type="EMBL" id="JAGXEW010000024">
    <property type="protein sequence ID" value="KAK1158355.1"/>
    <property type="molecule type" value="Genomic_DNA"/>
</dbReference>
<dbReference type="AlphaFoldDB" id="A0AAD8FV19"/>
<evidence type="ECO:0000313" key="8">
    <source>
        <dbReference type="EMBL" id="KAK1158355.1"/>
    </source>
</evidence>
<dbReference type="Gene3D" id="3.10.120.10">
    <property type="entry name" value="Cytochrome b5-like heme/steroid binding domain"/>
    <property type="match status" value="1"/>
</dbReference>
<keyword evidence="9" id="KW-1185">Reference proteome</keyword>
<feature type="chain" id="PRO_5041929048" description="Neuferricin" evidence="6">
    <location>
        <begin position="23"/>
        <end position="273"/>
    </location>
</feature>
<dbReference type="PANTHER" id="PTHR10281:SF4">
    <property type="entry name" value="NEUFERRICIN"/>
    <property type="match status" value="1"/>
</dbReference>
<dbReference type="InterPro" id="IPR050577">
    <property type="entry name" value="MAPR/NEUFC/NENF-like"/>
</dbReference>
<feature type="region of interest" description="Disordered" evidence="5">
    <location>
        <begin position="233"/>
        <end position="258"/>
    </location>
</feature>
<protein>
    <recommendedName>
        <fullName evidence="3">Neuferricin</fullName>
    </recommendedName>
    <alternativeName>
        <fullName evidence="4">Cytochrome b5 domain-containing protein 2</fullName>
    </alternativeName>
</protein>
<keyword evidence="6" id="KW-0732">Signal</keyword>
<comment type="caution">
    <text evidence="8">The sequence shown here is derived from an EMBL/GenBank/DDBJ whole genome shotgun (WGS) entry which is preliminary data.</text>
</comment>
<dbReference type="SMART" id="SM01117">
    <property type="entry name" value="Cyt-b5"/>
    <property type="match status" value="1"/>
</dbReference>
<dbReference type="FunFam" id="3.10.120.10:FF:000003">
    <property type="entry name" value="membrane-associated progesterone receptor component 1"/>
    <property type="match status" value="1"/>
</dbReference>
<evidence type="ECO:0000256" key="2">
    <source>
        <dbReference type="ARBA" id="ARBA00038357"/>
    </source>
</evidence>
<evidence type="ECO:0000256" key="3">
    <source>
        <dbReference type="ARBA" id="ARBA00039568"/>
    </source>
</evidence>
<comment type="function">
    <text evidence="1">Heme-binding protein which promotes neuronal but not astrocyte differentiation.</text>
</comment>
<comment type="similarity">
    <text evidence="2">Belongs to the cytochrome b5 family. MAPR subfamily.</text>
</comment>
<dbReference type="GO" id="GO:0012505">
    <property type="term" value="C:endomembrane system"/>
    <property type="evidence" value="ECO:0007669"/>
    <property type="project" value="TreeGrafter"/>
</dbReference>
<organism evidence="8 9">
    <name type="scientific">Acipenser oxyrinchus oxyrinchus</name>
    <dbReference type="NCBI Taxonomy" id="40147"/>
    <lineage>
        <taxon>Eukaryota</taxon>
        <taxon>Metazoa</taxon>
        <taxon>Chordata</taxon>
        <taxon>Craniata</taxon>
        <taxon>Vertebrata</taxon>
        <taxon>Euteleostomi</taxon>
        <taxon>Actinopterygii</taxon>
        <taxon>Chondrostei</taxon>
        <taxon>Acipenseriformes</taxon>
        <taxon>Acipenseridae</taxon>
        <taxon>Acipenser</taxon>
    </lineage>
</organism>
<dbReference type="SUPFAM" id="SSF55856">
    <property type="entry name" value="Cytochrome b5-like heme/steroid binding domain"/>
    <property type="match status" value="1"/>
</dbReference>
<dbReference type="Pfam" id="PF00173">
    <property type="entry name" value="Cyt-b5"/>
    <property type="match status" value="1"/>
</dbReference>
<dbReference type="InterPro" id="IPR036400">
    <property type="entry name" value="Cyt_B5-like_heme/steroid_sf"/>
</dbReference>
<evidence type="ECO:0000256" key="6">
    <source>
        <dbReference type="SAM" id="SignalP"/>
    </source>
</evidence>
<dbReference type="GO" id="GO:0016020">
    <property type="term" value="C:membrane"/>
    <property type="evidence" value="ECO:0007669"/>
    <property type="project" value="TreeGrafter"/>
</dbReference>
<dbReference type="PANTHER" id="PTHR10281">
    <property type="entry name" value="MEMBRANE-ASSOCIATED PROGESTERONE RECEPTOR COMPONENT-RELATED"/>
    <property type="match status" value="1"/>
</dbReference>
<feature type="signal peptide" evidence="6">
    <location>
        <begin position="1"/>
        <end position="22"/>
    </location>
</feature>
<evidence type="ECO:0000256" key="5">
    <source>
        <dbReference type="SAM" id="MobiDB-lite"/>
    </source>
</evidence>
<evidence type="ECO:0000256" key="4">
    <source>
        <dbReference type="ARBA" id="ARBA00042241"/>
    </source>
</evidence>
<sequence>MIRHLLAVVCLAVAVLIGPEIGYVLDLIPGWDTVKSCITNTGHAAGDTIRLLDLQELSQYNGQQGSPGVYLSILGQVFDVGKGHKHYGPGGSYHFFAGRDASRAFVTGDFTEAGLVDDVSGLSPAQILSLSEWLSFYNKDYILVGRLVGRYYSETGEPTEALKQVESAMAEGLELRAQAEADKQRFPPCNSEWSSGKGGRVWCSTQSGGVQRDWVGVPRKLFTPGSSSQRCVCVQSSGPSSSQQLRDRGDLDSPNLQEYQDCPSLAESCLLTD</sequence>
<name>A0AAD8FV19_ACIOX</name>
<evidence type="ECO:0000259" key="7">
    <source>
        <dbReference type="SMART" id="SM01117"/>
    </source>
</evidence>
<reference evidence="8" key="1">
    <citation type="submission" date="2022-02" db="EMBL/GenBank/DDBJ databases">
        <title>Atlantic sturgeon de novo genome assembly.</title>
        <authorList>
            <person name="Stock M."/>
            <person name="Klopp C."/>
            <person name="Guiguen Y."/>
            <person name="Cabau C."/>
            <person name="Parinello H."/>
            <person name="Santidrian Yebra-Pimentel E."/>
            <person name="Kuhl H."/>
            <person name="Dirks R.P."/>
            <person name="Guessner J."/>
            <person name="Wuertz S."/>
            <person name="Du K."/>
            <person name="Schartl M."/>
        </authorList>
    </citation>
    <scope>NUCLEOTIDE SEQUENCE</scope>
    <source>
        <strain evidence="8">STURGEONOMICS-FGT-2020</strain>
        <tissue evidence="8">Whole blood</tissue>
    </source>
</reference>
<proteinExistence type="inferred from homology"/>
<feature type="domain" description="Cytochrome b5 heme-binding" evidence="7">
    <location>
        <begin position="52"/>
        <end position="148"/>
    </location>
</feature>
<evidence type="ECO:0000256" key="1">
    <source>
        <dbReference type="ARBA" id="ARBA00037690"/>
    </source>
</evidence>
<dbReference type="Proteomes" id="UP001230051">
    <property type="component" value="Unassembled WGS sequence"/>
</dbReference>
<evidence type="ECO:0000313" key="9">
    <source>
        <dbReference type="Proteomes" id="UP001230051"/>
    </source>
</evidence>
<dbReference type="InterPro" id="IPR001199">
    <property type="entry name" value="Cyt_B5-like_heme/steroid-bd"/>
</dbReference>
<accession>A0AAD8FV19</accession>
<gene>
    <name evidence="8" type="ORF">AOXY_G23233</name>
</gene>